<dbReference type="Proteomes" id="UP001198439">
    <property type="component" value="Unassembled WGS sequence"/>
</dbReference>
<comment type="similarity">
    <text evidence="1 3">Belongs to the class-III pyridoxal-phosphate-dependent aminotransferase family.</text>
</comment>
<accession>A0AAW4W154</accession>
<proteinExistence type="inferred from homology"/>
<reference evidence="4" key="1">
    <citation type="submission" date="2021-10" db="EMBL/GenBank/DDBJ databases">
        <title>Collection of gut derived symbiotic bacterial strains cultured from healthy donors.</title>
        <authorList>
            <person name="Lin H."/>
            <person name="Littmann E."/>
            <person name="Kohout C."/>
            <person name="Pamer E.G."/>
        </authorList>
    </citation>
    <scope>NUCLEOTIDE SEQUENCE</scope>
    <source>
        <strain evidence="4">DFI.4.48</strain>
    </source>
</reference>
<gene>
    <name evidence="4" type="ORF">LJD69_10805</name>
</gene>
<dbReference type="PANTHER" id="PTHR43094:SF1">
    <property type="entry name" value="AMINOTRANSFERASE CLASS-III"/>
    <property type="match status" value="1"/>
</dbReference>
<evidence type="ECO:0000256" key="3">
    <source>
        <dbReference type="RuleBase" id="RU003560"/>
    </source>
</evidence>
<evidence type="ECO:0000313" key="5">
    <source>
        <dbReference type="Proteomes" id="UP001198439"/>
    </source>
</evidence>
<dbReference type="Gene3D" id="3.40.640.10">
    <property type="entry name" value="Type I PLP-dependent aspartate aminotransferase-like (Major domain)"/>
    <property type="match status" value="1"/>
</dbReference>
<dbReference type="AlphaFoldDB" id="A0AAW4W154"/>
<dbReference type="SUPFAM" id="SSF53383">
    <property type="entry name" value="PLP-dependent transferases"/>
    <property type="match status" value="1"/>
</dbReference>
<sequence>MKKSSLLGRTKHDNLPMFVRADNIYLYTEDGKKIIDGCSNSMNVNLGYGRDDLAEVIERQARLLPFMHNKKGNTKVQNQLSNKLTSMLLPKKFRCYFCSNGSDTIETAMRIAFTYNKSQNLYKNDNFISFKGSYHGSSLAALSITGCDKVTEKYQGYIKKYTNLNFPNCSKCINKNACSYSCIDKNMIKNSIAIIADGMITNSYGCRMLPKNYLNYLAKLCRKYNTILIMDEIATSIGRTGKNFSFEYFDFIPDIICISKGLGVGYANLGAVLVSENITNKLNDYNLLGHTYNGNPISCAVGLKALEIIKNERILENVKSMEIELKTGLSKLTKFDVVEKVRGKGLMFSVSFDQSKINGDFLNQLINECFTNGLLVLGANLKYTTHITIAPPLIITKNQINEICQIIYKSIENLLKERKYNND</sequence>
<dbReference type="PANTHER" id="PTHR43094">
    <property type="entry name" value="AMINOTRANSFERASE"/>
    <property type="match status" value="1"/>
</dbReference>
<dbReference type="GO" id="GO:0030170">
    <property type="term" value="F:pyridoxal phosphate binding"/>
    <property type="evidence" value="ECO:0007669"/>
    <property type="project" value="InterPro"/>
</dbReference>
<dbReference type="RefSeq" id="WP_227279920.1">
    <property type="nucleotide sequence ID" value="NZ_JAJDKR010000035.1"/>
</dbReference>
<evidence type="ECO:0000256" key="1">
    <source>
        <dbReference type="ARBA" id="ARBA00008954"/>
    </source>
</evidence>
<organism evidence="4 5">
    <name type="scientific">Faecalibacillus faecis</name>
    <dbReference type="NCBI Taxonomy" id="1982628"/>
    <lineage>
        <taxon>Bacteria</taxon>
        <taxon>Bacillati</taxon>
        <taxon>Bacillota</taxon>
        <taxon>Erysipelotrichia</taxon>
        <taxon>Erysipelotrichales</taxon>
        <taxon>Coprobacillaceae</taxon>
        <taxon>Faecalibacillus</taxon>
    </lineage>
</organism>
<evidence type="ECO:0000313" key="4">
    <source>
        <dbReference type="EMBL" id="MCB8611077.1"/>
    </source>
</evidence>
<name>A0AAW4W154_9FIRM</name>
<comment type="caution">
    <text evidence="4">The sequence shown here is derived from an EMBL/GenBank/DDBJ whole genome shotgun (WGS) entry which is preliminary data.</text>
</comment>
<dbReference type="Gene3D" id="3.90.1150.10">
    <property type="entry name" value="Aspartate Aminotransferase, domain 1"/>
    <property type="match status" value="1"/>
</dbReference>
<dbReference type="InterPro" id="IPR015424">
    <property type="entry name" value="PyrdxlP-dep_Trfase"/>
</dbReference>
<dbReference type="InterPro" id="IPR015421">
    <property type="entry name" value="PyrdxlP-dep_Trfase_major"/>
</dbReference>
<protein>
    <submittedName>
        <fullName evidence="4">Aspartate aminotransferase family protein</fullName>
    </submittedName>
</protein>
<dbReference type="GO" id="GO:0008483">
    <property type="term" value="F:transaminase activity"/>
    <property type="evidence" value="ECO:0007669"/>
    <property type="project" value="UniProtKB-KW"/>
</dbReference>
<dbReference type="InterPro" id="IPR005814">
    <property type="entry name" value="Aminotrans_3"/>
</dbReference>
<evidence type="ECO:0000256" key="2">
    <source>
        <dbReference type="ARBA" id="ARBA00022898"/>
    </source>
</evidence>
<dbReference type="InterPro" id="IPR015422">
    <property type="entry name" value="PyrdxlP-dep_Trfase_small"/>
</dbReference>
<keyword evidence="4" id="KW-0032">Aminotransferase</keyword>
<dbReference type="EMBL" id="JAJDKZ010000035">
    <property type="protein sequence ID" value="MCB8611077.1"/>
    <property type="molecule type" value="Genomic_DNA"/>
</dbReference>
<dbReference type="CDD" id="cd00610">
    <property type="entry name" value="OAT_like"/>
    <property type="match status" value="1"/>
</dbReference>
<keyword evidence="4" id="KW-0808">Transferase</keyword>
<dbReference type="PIRSF" id="PIRSF000521">
    <property type="entry name" value="Transaminase_4ab_Lys_Orn"/>
    <property type="match status" value="1"/>
</dbReference>
<keyword evidence="2 3" id="KW-0663">Pyridoxal phosphate</keyword>
<dbReference type="Pfam" id="PF00202">
    <property type="entry name" value="Aminotran_3"/>
    <property type="match status" value="1"/>
</dbReference>